<protein>
    <submittedName>
        <fullName evidence="1">Uncharacterized protein</fullName>
    </submittedName>
</protein>
<gene>
    <name evidence="1" type="ORF">SAMN05660706_1405</name>
</gene>
<proteinExistence type="predicted"/>
<dbReference type="EMBL" id="FOYM01000040">
    <property type="protein sequence ID" value="SFR16407.1"/>
    <property type="molecule type" value="Genomic_DNA"/>
</dbReference>
<reference evidence="2" key="1">
    <citation type="submission" date="2016-10" db="EMBL/GenBank/DDBJ databases">
        <authorList>
            <person name="Varghese N."/>
            <person name="Submissions S."/>
        </authorList>
    </citation>
    <scope>NUCLEOTIDE SEQUENCE [LARGE SCALE GENOMIC DNA]</scope>
    <source>
        <strain evidence="2">DSM 3669</strain>
    </source>
</reference>
<sequence length="43" mass="4968">MVVFCKAGCMYMTSSSLPFCFENPILIEYKPSASERMLIYRIP</sequence>
<dbReference type="Proteomes" id="UP000199584">
    <property type="component" value="Unassembled WGS sequence"/>
</dbReference>
<name>A0A1I6EFI4_9FIRM</name>
<dbReference type="AlphaFoldDB" id="A0A1I6EFI4"/>
<evidence type="ECO:0000313" key="1">
    <source>
        <dbReference type="EMBL" id="SFR16407.1"/>
    </source>
</evidence>
<organism evidence="1 2">
    <name type="scientific">Desulfoscipio geothermicus DSM 3669</name>
    <dbReference type="NCBI Taxonomy" id="1121426"/>
    <lineage>
        <taxon>Bacteria</taxon>
        <taxon>Bacillati</taxon>
        <taxon>Bacillota</taxon>
        <taxon>Clostridia</taxon>
        <taxon>Eubacteriales</taxon>
        <taxon>Desulfallaceae</taxon>
        <taxon>Desulfoscipio</taxon>
    </lineage>
</organism>
<accession>A0A1I6EFI4</accession>
<keyword evidence="2" id="KW-1185">Reference proteome</keyword>
<evidence type="ECO:0000313" key="2">
    <source>
        <dbReference type="Proteomes" id="UP000199584"/>
    </source>
</evidence>